<gene>
    <name evidence="6" type="ORF">SO694_00093095</name>
</gene>
<dbReference type="NCBIfam" id="TIGR01258">
    <property type="entry name" value="pgm_1"/>
    <property type="match status" value="2"/>
</dbReference>
<dbReference type="InterPro" id="IPR005952">
    <property type="entry name" value="Phosphogly_mut1"/>
</dbReference>
<dbReference type="EMBL" id="JBBJCI010000257">
    <property type="protein sequence ID" value="KAK7236768.1"/>
    <property type="molecule type" value="Genomic_DNA"/>
</dbReference>
<dbReference type="CDD" id="cd07067">
    <property type="entry name" value="HP_PGM_like"/>
    <property type="match status" value="2"/>
</dbReference>
<dbReference type="InterPro" id="IPR029033">
    <property type="entry name" value="His_PPase_superfam"/>
</dbReference>
<comment type="similarity">
    <text evidence="1 4">Belongs to the phosphoglycerate mutase family. BPG-dependent PGAM subfamily.</text>
</comment>
<evidence type="ECO:0000256" key="4">
    <source>
        <dbReference type="RuleBase" id="RU004511"/>
    </source>
</evidence>
<evidence type="ECO:0000256" key="5">
    <source>
        <dbReference type="SAM" id="MobiDB-lite"/>
    </source>
</evidence>
<comment type="catalytic activity">
    <reaction evidence="4">
        <text>(2R)-2-phosphoglycerate = (2R)-3-phosphoglycerate</text>
        <dbReference type="Rhea" id="RHEA:15901"/>
        <dbReference type="ChEBI" id="CHEBI:58272"/>
        <dbReference type="ChEBI" id="CHEBI:58289"/>
        <dbReference type="EC" id="5.4.2.11"/>
    </reaction>
</comment>
<dbReference type="SMART" id="SM00855">
    <property type="entry name" value="PGAM"/>
    <property type="match status" value="2"/>
</dbReference>
<name>A0ABR1FRN5_AURAN</name>
<dbReference type="PROSITE" id="PS00175">
    <property type="entry name" value="PG_MUTASE"/>
    <property type="match status" value="1"/>
</dbReference>
<dbReference type="Pfam" id="PF00300">
    <property type="entry name" value="His_Phos_1"/>
    <property type="match status" value="2"/>
</dbReference>
<keyword evidence="3 4" id="KW-0413">Isomerase</keyword>
<dbReference type="SUPFAM" id="SSF53254">
    <property type="entry name" value="Phosphoglycerate mutase-like"/>
    <property type="match status" value="2"/>
</dbReference>
<dbReference type="PANTHER" id="PTHR11931">
    <property type="entry name" value="PHOSPHOGLYCERATE MUTASE"/>
    <property type="match status" value="1"/>
</dbReference>
<dbReference type="EC" id="5.4.2.11" evidence="4"/>
<feature type="region of interest" description="Disordered" evidence="5">
    <location>
        <begin position="690"/>
        <end position="710"/>
    </location>
</feature>
<dbReference type="Proteomes" id="UP001363151">
    <property type="component" value="Unassembled WGS sequence"/>
</dbReference>
<organism evidence="6 7">
    <name type="scientific">Aureococcus anophagefferens</name>
    <name type="common">Harmful bloom alga</name>
    <dbReference type="NCBI Taxonomy" id="44056"/>
    <lineage>
        <taxon>Eukaryota</taxon>
        <taxon>Sar</taxon>
        <taxon>Stramenopiles</taxon>
        <taxon>Ochrophyta</taxon>
        <taxon>Pelagophyceae</taxon>
        <taxon>Pelagomonadales</taxon>
        <taxon>Pelagomonadaceae</taxon>
        <taxon>Aureococcus</taxon>
    </lineage>
</organism>
<evidence type="ECO:0000256" key="1">
    <source>
        <dbReference type="ARBA" id="ARBA00006717"/>
    </source>
</evidence>
<evidence type="ECO:0000256" key="2">
    <source>
        <dbReference type="ARBA" id="ARBA00023152"/>
    </source>
</evidence>
<accession>A0ABR1FRN5</accession>
<evidence type="ECO:0000256" key="3">
    <source>
        <dbReference type="ARBA" id="ARBA00023235"/>
    </source>
</evidence>
<proteinExistence type="inferred from homology"/>
<dbReference type="HAMAP" id="MF_01039">
    <property type="entry name" value="PGAM_GpmA"/>
    <property type="match status" value="2"/>
</dbReference>
<sequence length="710" mass="80134">MLRNLGALARARPPVVSPRRFMPRTKIKERTGDEPGKLILIRHGESTWNASKLFTGWVDVDLSETGVSEVEHAARLLLERGYRLDVIYTSVLKRAIRSTMILLDELRQTYRPVVKDWRLNERHYGALQGLSKKAVADVMGLAETKELRKGYDAKPPALPAAHTLSPLRERKYAEVDVEELPLSESLRECLERVTPLWREKIEPDLRAGHDVLVVAHANSLRGLVKEIDAISDESIEEVVIPNAIPLVYRFDRGTTGKLKAVRDEDSASELVSGMFLEKKGLLRAALEQEKRRVVDEHTTEGRSLSLLSPLERSLTTLESRRECFDEGGASTRNVLEIGERPQCSALLETRAKKRARRSIRHPSTGGAAPPPLLVIIRHGKTEHNKLGLFTGWEDAGLAPEGRAEAEAAGELMAAHGIKLDVVYTSWLSRAIETAWLALTPLDMVWLPIVKTWRLNERMYGALTGLSKRMIQQEYGDDQFRRWRRGFDERPPPVSPFSPHYPGCNDGRYTQYVHDLPVSFLQTAIRSLAHGRYEIHHDLPKTESLKDCMERTVPYYDLIERESLDRGKNVLIASSENAIRGLLMNLCDIPADEVHGLEIPTGVPLLYDFEHGCLRLLDDQLQPPPRDRYEFGAAADLLFTPRELRAAGGDAPDPHVYLDDTFVVGVEDEACDLEDQASRDAVRRVEEFCGLREPEERPREATTDRAALRAR</sequence>
<evidence type="ECO:0000313" key="7">
    <source>
        <dbReference type="Proteomes" id="UP001363151"/>
    </source>
</evidence>
<protein>
    <recommendedName>
        <fullName evidence="4">Phosphoglycerate mutase</fullName>
        <ecNumber evidence="4">5.4.2.11</ecNumber>
    </recommendedName>
</protein>
<dbReference type="Gene3D" id="3.40.50.1240">
    <property type="entry name" value="Phosphoglycerate mutase-like"/>
    <property type="match status" value="2"/>
</dbReference>
<evidence type="ECO:0000313" key="6">
    <source>
        <dbReference type="EMBL" id="KAK7236768.1"/>
    </source>
</evidence>
<dbReference type="InterPro" id="IPR013078">
    <property type="entry name" value="His_Pase_superF_clade-1"/>
</dbReference>
<reference evidence="6 7" key="1">
    <citation type="submission" date="2024-03" db="EMBL/GenBank/DDBJ databases">
        <title>Aureococcus anophagefferens CCMP1851 and Kratosvirus quantuckense: Draft genome of a second virus-susceptible host strain in the model system.</title>
        <authorList>
            <person name="Chase E."/>
            <person name="Truchon A.R."/>
            <person name="Schepens W."/>
            <person name="Wilhelm S.W."/>
        </authorList>
    </citation>
    <scope>NUCLEOTIDE SEQUENCE [LARGE SCALE GENOMIC DNA]</scope>
    <source>
        <strain evidence="6 7">CCMP1851</strain>
    </source>
</reference>
<keyword evidence="7" id="KW-1185">Reference proteome</keyword>
<comment type="caution">
    <text evidence="6">The sequence shown here is derived from an EMBL/GenBank/DDBJ whole genome shotgun (WGS) entry which is preliminary data.</text>
</comment>
<keyword evidence="2 4" id="KW-0324">Glycolysis</keyword>
<dbReference type="InterPro" id="IPR001345">
    <property type="entry name" value="PG/BPGM_mutase_AS"/>
</dbReference>